<dbReference type="SUPFAM" id="SSF55136">
    <property type="entry name" value="Probable bacterial effector-binding domain"/>
    <property type="match status" value="1"/>
</dbReference>
<accession>A0ABZ0VC99</accession>
<proteinExistence type="predicted"/>
<evidence type="ECO:0000259" key="1">
    <source>
        <dbReference type="SMART" id="SM00871"/>
    </source>
</evidence>
<dbReference type="RefSeq" id="WP_322410660.1">
    <property type="nucleotide sequence ID" value="NZ_CP139779.1"/>
</dbReference>
<feature type="domain" description="AraC effector-binding" evidence="1">
    <location>
        <begin position="1"/>
        <end position="160"/>
    </location>
</feature>
<dbReference type="PANTHER" id="PTHR36444:SF3">
    <property type="entry name" value="TRANSCRIPTIONAL ACTIVATOR, PUTATIVE-RELATED"/>
    <property type="match status" value="1"/>
</dbReference>
<dbReference type="InterPro" id="IPR029441">
    <property type="entry name" value="Cass2"/>
</dbReference>
<dbReference type="InterPro" id="IPR010499">
    <property type="entry name" value="AraC_E-bd"/>
</dbReference>
<keyword evidence="3" id="KW-1185">Reference proteome</keyword>
<protein>
    <submittedName>
        <fullName evidence="2">Effector binding domain-containing protein</fullName>
    </submittedName>
</protein>
<evidence type="ECO:0000313" key="2">
    <source>
        <dbReference type="EMBL" id="WQB70518.1"/>
    </source>
</evidence>
<gene>
    <name evidence="2" type="ORF">T9R20_00730</name>
</gene>
<dbReference type="InterPro" id="IPR053182">
    <property type="entry name" value="YobU-like_regulator"/>
</dbReference>
<dbReference type="InterPro" id="IPR011256">
    <property type="entry name" value="Reg_factor_effector_dom_sf"/>
</dbReference>
<dbReference type="Pfam" id="PF14526">
    <property type="entry name" value="Cass2"/>
    <property type="match status" value="1"/>
</dbReference>
<dbReference type="EMBL" id="CP139779">
    <property type="protein sequence ID" value="WQB70518.1"/>
    <property type="molecule type" value="Genomic_DNA"/>
</dbReference>
<name>A0ABZ0VC99_9MICO</name>
<evidence type="ECO:0000313" key="3">
    <source>
        <dbReference type="Proteomes" id="UP001324533"/>
    </source>
</evidence>
<organism evidence="2 3">
    <name type="scientific">Microbacterium invictum</name>
    <dbReference type="NCBI Taxonomy" id="515415"/>
    <lineage>
        <taxon>Bacteria</taxon>
        <taxon>Bacillati</taxon>
        <taxon>Actinomycetota</taxon>
        <taxon>Actinomycetes</taxon>
        <taxon>Micrococcales</taxon>
        <taxon>Microbacteriaceae</taxon>
        <taxon>Microbacterium</taxon>
    </lineage>
</organism>
<dbReference type="Gene3D" id="3.20.80.10">
    <property type="entry name" value="Regulatory factor, effector binding domain"/>
    <property type="match status" value="1"/>
</dbReference>
<dbReference type="SMART" id="SM00871">
    <property type="entry name" value="AraC_E_bind"/>
    <property type="match status" value="1"/>
</dbReference>
<dbReference type="Proteomes" id="UP001324533">
    <property type="component" value="Chromosome"/>
</dbReference>
<dbReference type="PANTHER" id="PTHR36444">
    <property type="entry name" value="TRANSCRIPTIONAL REGULATOR PROTEIN YOBU-RELATED"/>
    <property type="match status" value="1"/>
</dbReference>
<reference evidence="2 3" key="1">
    <citation type="submission" date="2023-06" db="EMBL/GenBank/DDBJ databases">
        <title>Rock-solubilizing bacteria, Microbacterium invictum, promotes re-establishment of vegetation in rocky wasteland by accelerating rock bio-weathering and reshaping soil bacterial community.</title>
        <authorList>
            <person name="Liu C."/>
        </authorList>
    </citation>
    <scope>NUCLEOTIDE SEQUENCE [LARGE SCALE GENOMIC DNA]</scope>
    <source>
        <strain evidence="2 3">X-18</strain>
    </source>
</reference>
<sequence length="165" mass="18610">MDYRIVEKGAFTLVGLRTRIPLIYEGVNPTAAAFVEQIGEEQWTQIADLSDQEPHGVLSVHDAISPSRDEGTELDYYVAAATTEAVPADFEALEVRESTWLVLESSGEFPAALQELWPKAFREWFPANPYQSIPGPEMVLTEYTDDEQTSGRYELWIPVEKRENA</sequence>